<dbReference type="EMBL" id="BAAATD010000004">
    <property type="protein sequence ID" value="GAA2598642.1"/>
    <property type="molecule type" value="Genomic_DNA"/>
</dbReference>
<dbReference type="PROSITE" id="PS50011">
    <property type="entry name" value="PROTEIN_KINASE_DOM"/>
    <property type="match status" value="1"/>
</dbReference>
<dbReference type="PANTHER" id="PTHR45832:SF22">
    <property type="entry name" value="SERINE_THREONINE-PROTEIN KINASE SAMKA-RELATED"/>
    <property type="match status" value="1"/>
</dbReference>
<dbReference type="PANTHER" id="PTHR45832">
    <property type="entry name" value="SERINE/THREONINE-PROTEIN KINASE SAMKA-RELATED-RELATED"/>
    <property type="match status" value="1"/>
</dbReference>
<protein>
    <recommendedName>
        <fullName evidence="4">Protein kinase domain-containing protein</fullName>
    </recommendedName>
</protein>
<proteinExistence type="inferred from homology"/>
<accession>A0ABN3PRJ6</accession>
<dbReference type="RefSeq" id="WP_344542135.1">
    <property type="nucleotide sequence ID" value="NZ_BAAATD010000004.1"/>
</dbReference>
<dbReference type="PROSITE" id="PS00109">
    <property type="entry name" value="PROTEIN_KINASE_TYR"/>
    <property type="match status" value="1"/>
</dbReference>
<evidence type="ECO:0000256" key="2">
    <source>
        <dbReference type="ARBA" id="ARBA00022741"/>
    </source>
</evidence>
<dbReference type="Gene3D" id="1.10.510.10">
    <property type="entry name" value="Transferase(Phosphotransferase) domain 1"/>
    <property type="match status" value="1"/>
</dbReference>
<dbReference type="InterPro" id="IPR051931">
    <property type="entry name" value="PAK3-like"/>
</dbReference>
<dbReference type="CDD" id="cd14014">
    <property type="entry name" value="STKc_PknB_like"/>
    <property type="match status" value="1"/>
</dbReference>
<evidence type="ECO:0000256" key="1">
    <source>
        <dbReference type="ARBA" id="ARBA00008874"/>
    </source>
</evidence>
<evidence type="ECO:0000256" key="3">
    <source>
        <dbReference type="ARBA" id="ARBA00022840"/>
    </source>
</evidence>
<dbReference type="Gene3D" id="3.30.200.20">
    <property type="entry name" value="Phosphorylase Kinase, domain 1"/>
    <property type="match status" value="1"/>
</dbReference>
<evidence type="ECO:0000259" key="4">
    <source>
        <dbReference type="PROSITE" id="PS50011"/>
    </source>
</evidence>
<dbReference type="SUPFAM" id="SSF56112">
    <property type="entry name" value="Protein kinase-like (PK-like)"/>
    <property type="match status" value="1"/>
</dbReference>
<gene>
    <name evidence="5" type="ORF">GCM10010411_35240</name>
</gene>
<organism evidence="5 6">
    <name type="scientific">Actinomadura fulvescens</name>
    <dbReference type="NCBI Taxonomy" id="46160"/>
    <lineage>
        <taxon>Bacteria</taxon>
        <taxon>Bacillati</taxon>
        <taxon>Actinomycetota</taxon>
        <taxon>Actinomycetes</taxon>
        <taxon>Streptosporangiales</taxon>
        <taxon>Thermomonosporaceae</taxon>
        <taxon>Actinomadura</taxon>
    </lineage>
</organism>
<comment type="similarity">
    <text evidence="1">Belongs to the protein kinase superfamily. STE Ser/Thr protein kinase family. STE20 subfamily.</text>
</comment>
<dbReference type="InterPro" id="IPR008266">
    <property type="entry name" value="Tyr_kinase_AS"/>
</dbReference>
<name>A0ABN3PRJ6_9ACTN</name>
<dbReference type="InterPro" id="IPR011009">
    <property type="entry name" value="Kinase-like_dom_sf"/>
</dbReference>
<dbReference type="Proteomes" id="UP001501509">
    <property type="component" value="Unassembled WGS sequence"/>
</dbReference>
<keyword evidence="2" id="KW-0547">Nucleotide-binding</keyword>
<reference evidence="5 6" key="1">
    <citation type="journal article" date="2019" name="Int. J. Syst. Evol. Microbiol.">
        <title>The Global Catalogue of Microorganisms (GCM) 10K type strain sequencing project: providing services to taxonomists for standard genome sequencing and annotation.</title>
        <authorList>
            <consortium name="The Broad Institute Genomics Platform"/>
            <consortium name="The Broad Institute Genome Sequencing Center for Infectious Disease"/>
            <person name="Wu L."/>
            <person name="Ma J."/>
        </authorList>
    </citation>
    <scope>NUCLEOTIDE SEQUENCE [LARGE SCALE GENOMIC DNA]</scope>
    <source>
        <strain evidence="5 6">JCM 6833</strain>
    </source>
</reference>
<feature type="domain" description="Protein kinase" evidence="4">
    <location>
        <begin position="18"/>
        <end position="272"/>
    </location>
</feature>
<keyword evidence="6" id="KW-1185">Reference proteome</keyword>
<sequence length="274" mass="29003">MPSAGPLQPADPERLGAHRLLGRLGEGGQGVVYLGRSEVTGEHVAVKLFHAPAEGDRTAPETFGRELEMVRHVARFCTAQVLDWGTLGDRHFIVSEYVDGPPLSQVVAEDGPRSGGALDRLAIAIATALVALHDAGVVHRDLTPHNVLLGTDGPRVIDFGISRALTGSRTMASKVVGTPAYMAPEQLEPGELGPPVDVFAWGATMVFAATGLPPFGNESIPVVLNRIAHHEPELGGIEEPLRGLFAACLAKDPALRPTAREVLDRLVGRPDTAE</sequence>
<evidence type="ECO:0000313" key="5">
    <source>
        <dbReference type="EMBL" id="GAA2598642.1"/>
    </source>
</evidence>
<keyword evidence="3" id="KW-0067">ATP-binding</keyword>
<evidence type="ECO:0000313" key="6">
    <source>
        <dbReference type="Proteomes" id="UP001501509"/>
    </source>
</evidence>
<dbReference type="PIRSF" id="PIRSF000654">
    <property type="entry name" value="Integrin-linked_kinase"/>
    <property type="match status" value="1"/>
</dbReference>
<dbReference type="Pfam" id="PF00069">
    <property type="entry name" value="Pkinase"/>
    <property type="match status" value="1"/>
</dbReference>
<dbReference type="InterPro" id="IPR000719">
    <property type="entry name" value="Prot_kinase_dom"/>
</dbReference>
<comment type="caution">
    <text evidence="5">The sequence shown here is derived from an EMBL/GenBank/DDBJ whole genome shotgun (WGS) entry which is preliminary data.</text>
</comment>